<accession>A0A5J4W946</accession>
<organism evidence="1 2">
    <name type="scientific">Streblomastix strix</name>
    <dbReference type="NCBI Taxonomy" id="222440"/>
    <lineage>
        <taxon>Eukaryota</taxon>
        <taxon>Metamonada</taxon>
        <taxon>Preaxostyla</taxon>
        <taxon>Oxymonadida</taxon>
        <taxon>Streblomastigidae</taxon>
        <taxon>Streblomastix</taxon>
    </lineage>
</organism>
<dbReference type="Proteomes" id="UP000324800">
    <property type="component" value="Unassembled WGS sequence"/>
</dbReference>
<dbReference type="AlphaFoldDB" id="A0A5J4W946"/>
<evidence type="ECO:0000313" key="1">
    <source>
        <dbReference type="EMBL" id="KAA6391434.1"/>
    </source>
</evidence>
<gene>
    <name evidence="1" type="ORF">EZS28_013040</name>
</gene>
<name>A0A5J4W946_9EUKA</name>
<comment type="caution">
    <text evidence="1">The sequence shown here is derived from an EMBL/GenBank/DDBJ whole genome shotgun (WGS) entry which is preliminary data.</text>
</comment>
<protein>
    <submittedName>
        <fullName evidence="1">Uncharacterized protein</fullName>
    </submittedName>
</protein>
<evidence type="ECO:0000313" key="2">
    <source>
        <dbReference type="Proteomes" id="UP000324800"/>
    </source>
</evidence>
<reference evidence="1 2" key="1">
    <citation type="submission" date="2019-03" db="EMBL/GenBank/DDBJ databases">
        <title>Single cell metagenomics reveals metabolic interactions within the superorganism composed of flagellate Streblomastix strix and complex community of Bacteroidetes bacteria on its surface.</title>
        <authorList>
            <person name="Treitli S.C."/>
            <person name="Kolisko M."/>
            <person name="Husnik F."/>
            <person name="Keeling P."/>
            <person name="Hampl V."/>
        </authorList>
    </citation>
    <scope>NUCLEOTIDE SEQUENCE [LARGE SCALE GENOMIC DNA]</scope>
    <source>
        <strain evidence="1">ST1C</strain>
    </source>
</reference>
<dbReference type="EMBL" id="SNRW01002885">
    <property type="protein sequence ID" value="KAA6391434.1"/>
    <property type="molecule type" value="Genomic_DNA"/>
</dbReference>
<sequence length="131" mass="15037">MPKERQDSMYMLLTNEMIGKQKFFSTYLVEEGVPLTYAVIKVVSYNVNIQKMQSAPDVFGEERFDSHVLSSMTSLFQKMNKKFYIFAVNKELHSIASALVKNHGEKQATQIISKQRGESNPFVGQSIHRKI</sequence>
<proteinExistence type="predicted"/>